<dbReference type="PROSITE" id="PS50088">
    <property type="entry name" value="ANK_REPEAT"/>
    <property type="match status" value="1"/>
</dbReference>
<dbReference type="RefSeq" id="WP_034646784.1">
    <property type="nucleotide sequence ID" value="NZ_ARZX01000025.1"/>
</dbReference>
<evidence type="ECO:0000313" key="6">
    <source>
        <dbReference type="Proteomes" id="UP000019275"/>
    </source>
</evidence>
<dbReference type="Proteomes" id="UP000019275">
    <property type="component" value="Unassembled WGS sequence"/>
</dbReference>
<evidence type="ECO:0000256" key="1">
    <source>
        <dbReference type="ARBA" id="ARBA00022737"/>
    </source>
</evidence>
<dbReference type="PANTHER" id="PTHR24189">
    <property type="entry name" value="MYOTROPHIN"/>
    <property type="match status" value="1"/>
</dbReference>
<keyword evidence="4" id="KW-0732">Signal</keyword>
<feature type="signal peptide" evidence="4">
    <location>
        <begin position="1"/>
        <end position="20"/>
    </location>
</feature>
<sequence>MKKSIIACSLLLSVVATSVASEKKPLPVKKINVTTIKNVSPLSIAVAKGDYGTTASFLAYGADSNEKSVSTGMTPLMYAARYNNVKLLKLLISNGADTTLKSKIGYTALGYAKLSKASEAVAFLQSI</sequence>
<keyword evidence="1" id="KW-0677">Repeat</keyword>
<dbReference type="InterPro" id="IPR050745">
    <property type="entry name" value="Multifunctional_regulatory"/>
</dbReference>
<dbReference type="SMART" id="SM00248">
    <property type="entry name" value="ANK"/>
    <property type="match status" value="2"/>
</dbReference>
<comment type="caution">
    <text evidence="5">The sequence shown here is derived from an EMBL/GenBank/DDBJ whole genome shotgun (WGS) entry which is preliminary data.</text>
</comment>
<organism evidence="5 6">
    <name type="scientific">Cellulophaga geojensis KL-A</name>
    <dbReference type="NCBI Taxonomy" id="1328323"/>
    <lineage>
        <taxon>Bacteria</taxon>
        <taxon>Pseudomonadati</taxon>
        <taxon>Bacteroidota</taxon>
        <taxon>Flavobacteriia</taxon>
        <taxon>Flavobacteriales</taxon>
        <taxon>Flavobacteriaceae</taxon>
        <taxon>Cellulophaga</taxon>
    </lineage>
</organism>
<dbReference type="Pfam" id="PF12796">
    <property type="entry name" value="Ank_2"/>
    <property type="match status" value="1"/>
</dbReference>
<dbReference type="InterPro" id="IPR002110">
    <property type="entry name" value="Ankyrin_rpt"/>
</dbReference>
<feature type="repeat" description="ANK" evidence="3">
    <location>
        <begin position="71"/>
        <end position="103"/>
    </location>
</feature>
<keyword evidence="2 3" id="KW-0040">ANK repeat</keyword>
<feature type="chain" id="PRO_5047080390" evidence="4">
    <location>
        <begin position="21"/>
        <end position="127"/>
    </location>
</feature>
<dbReference type="SUPFAM" id="SSF48403">
    <property type="entry name" value="Ankyrin repeat"/>
    <property type="match status" value="1"/>
</dbReference>
<name>A0ABN0RKC5_9FLAO</name>
<dbReference type="InterPro" id="IPR036770">
    <property type="entry name" value="Ankyrin_rpt-contain_sf"/>
</dbReference>
<proteinExistence type="predicted"/>
<dbReference type="EMBL" id="ARZX01000025">
    <property type="protein sequence ID" value="EWH11828.1"/>
    <property type="molecule type" value="Genomic_DNA"/>
</dbReference>
<gene>
    <name evidence="5" type="ORF">KLA_15385</name>
</gene>
<protein>
    <submittedName>
        <fullName evidence="5">Ankyrin</fullName>
    </submittedName>
</protein>
<evidence type="ECO:0000256" key="2">
    <source>
        <dbReference type="ARBA" id="ARBA00023043"/>
    </source>
</evidence>
<evidence type="ECO:0000256" key="3">
    <source>
        <dbReference type="PROSITE-ProRule" id="PRU00023"/>
    </source>
</evidence>
<evidence type="ECO:0000256" key="4">
    <source>
        <dbReference type="SAM" id="SignalP"/>
    </source>
</evidence>
<keyword evidence="6" id="KW-1185">Reference proteome</keyword>
<evidence type="ECO:0000313" key="5">
    <source>
        <dbReference type="EMBL" id="EWH11828.1"/>
    </source>
</evidence>
<accession>A0ABN0RKC5</accession>
<dbReference type="PROSITE" id="PS50297">
    <property type="entry name" value="ANK_REP_REGION"/>
    <property type="match status" value="1"/>
</dbReference>
<reference evidence="5 6" key="1">
    <citation type="journal article" date="2014" name="Genome Announc.">
        <title>Draft Genome Sequence of the Carrageenan-Degrading Bacterium Cellulophaga sp. Strain KL-A, Isolated from Decaying Marine Algae.</title>
        <authorList>
            <person name="Shan D."/>
            <person name="Ying J."/>
            <person name="Li X."/>
            <person name="Gao Z."/>
            <person name="Wei G."/>
            <person name="Shao Z."/>
        </authorList>
    </citation>
    <scope>NUCLEOTIDE SEQUENCE [LARGE SCALE GENOMIC DNA]</scope>
    <source>
        <strain evidence="5 6">KL-A</strain>
    </source>
</reference>
<dbReference type="PANTHER" id="PTHR24189:SF50">
    <property type="entry name" value="ANKYRIN REPEAT AND SOCS BOX PROTEIN 2"/>
    <property type="match status" value="1"/>
</dbReference>
<dbReference type="Gene3D" id="1.25.40.20">
    <property type="entry name" value="Ankyrin repeat-containing domain"/>
    <property type="match status" value="1"/>
</dbReference>